<dbReference type="GO" id="GO:0005385">
    <property type="term" value="F:zinc ion transmembrane transporter activity"/>
    <property type="evidence" value="ECO:0007669"/>
    <property type="project" value="TreeGrafter"/>
</dbReference>
<dbReference type="PANTHER" id="PTHR11562:SF17">
    <property type="entry name" value="RE54080P-RELATED"/>
    <property type="match status" value="1"/>
</dbReference>
<feature type="domain" description="Cation efflux protein transmembrane" evidence="7">
    <location>
        <begin position="142"/>
        <end position="317"/>
    </location>
</feature>
<dbReference type="Pfam" id="PF01545">
    <property type="entry name" value="Cation_efflux"/>
    <property type="match status" value="1"/>
</dbReference>
<keyword evidence="3" id="KW-0864">Zinc transport</keyword>
<keyword evidence="4 6" id="KW-1133">Transmembrane helix</keyword>
<keyword evidence="3" id="KW-0813">Transport</keyword>
<dbReference type="AlphaFoldDB" id="A0A7S1CRV4"/>
<evidence type="ECO:0000256" key="3">
    <source>
        <dbReference type="ARBA" id="ARBA00022906"/>
    </source>
</evidence>
<evidence type="ECO:0000259" key="7">
    <source>
        <dbReference type="Pfam" id="PF01545"/>
    </source>
</evidence>
<dbReference type="Gene3D" id="1.20.1510.10">
    <property type="entry name" value="Cation efflux protein transmembrane domain"/>
    <property type="match status" value="1"/>
</dbReference>
<dbReference type="GO" id="GO:0005886">
    <property type="term" value="C:plasma membrane"/>
    <property type="evidence" value="ECO:0007669"/>
    <property type="project" value="TreeGrafter"/>
</dbReference>
<reference evidence="8" key="1">
    <citation type="submission" date="2021-01" db="EMBL/GenBank/DDBJ databases">
        <authorList>
            <person name="Corre E."/>
            <person name="Pelletier E."/>
            <person name="Niang G."/>
            <person name="Scheremetjew M."/>
            <person name="Finn R."/>
            <person name="Kale V."/>
            <person name="Holt S."/>
            <person name="Cochrane G."/>
            <person name="Meng A."/>
            <person name="Brown T."/>
            <person name="Cohen L."/>
        </authorList>
    </citation>
    <scope>NUCLEOTIDE SEQUENCE</scope>
    <source>
        <strain evidence="8">FE60</strain>
    </source>
</reference>
<keyword evidence="2 6" id="KW-0812">Transmembrane</keyword>
<feature type="transmembrane region" description="Helical" evidence="6">
    <location>
        <begin position="298"/>
        <end position="320"/>
    </location>
</feature>
<accession>A0A7S1CRV4</accession>
<protein>
    <recommendedName>
        <fullName evidence="7">Cation efflux protein transmembrane domain-containing protein</fullName>
    </recommendedName>
</protein>
<organism evidence="8">
    <name type="scientific">Skeletonema marinoi</name>
    <dbReference type="NCBI Taxonomy" id="267567"/>
    <lineage>
        <taxon>Eukaryota</taxon>
        <taxon>Sar</taxon>
        <taxon>Stramenopiles</taxon>
        <taxon>Ochrophyta</taxon>
        <taxon>Bacillariophyta</taxon>
        <taxon>Coscinodiscophyceae</taxon>
        <taxon>Thalassiosirophycidae</taxon>
        <taxon>Thalassiosirales</taxon>
        <taxon>Skeletonemataceae</taxon>
        <taxon>Skeletonema</taxon>
        <taxon>Skeletonema marinoi-dohrnii complex</taxon>
    </lineage>
</organism>
<evidence type="ECO:0000256" key="5">
    <source>
        <dbReference type="ARBA" id="ARBA00023136"/>
    </source>
</evidence>
<dbReference type="EMBL" id="HBFU01000631">
    <property type="protein sequence ID" value="CAD8926457.1"/>
    <property type="molecule type" value="Transcribed_RNA"/>
</dbReference>
<proteinExistence type="predicted"/>
<evidence type="ECO:0000256" key="4">
    <source>
        <dbReference type="ARBA" id="ARBA00022989"/>
    </source>
</evidence>
<dbReference type="InterPro" id="IPR058533">
    <property type="entry name" value="Cation_efflux_TM"/>
</dbReference>
<comment type="subcellular location">
    <subcellularLocation>
        <location evidence="1">Membrane</location>
        <topology evidence="1">Multi-pass membrane protein</topology>
    </subcellularLocation>
</comment>
<evidence type="ECO:0000256" key="2">
    <source>
        <dbReference type="ARBA" id="ARBA00022692"/>
    </source>
</evidence>
<keyword evidence="3" id="KW-0862">Zinc</keyword>
<evidence type="ECO:0000256" key="1">
    <source>
        <dbReference type="ARBA" id="ARBA00004141"/>
    </source>
</evidence>
<evidence type="ECO:0000313" key="8">
    <source>
        <dbReference type="EMBL" id="CAD8926457.1"/>
    </source>
</evidence>
<dbReference type="InterPro" id="IPR050681">
    <property type="entry name" value="CDF/SLC30A"/>
</dbReference>
<name>A0A7S1CRV4_9STRA</name>
<sequence>MESADPEEQQKESSLVERESSMCSWGIPSNETLLFTAFVSFMGFATVQTVVAFIAQSDAMLGDSAAMAVDALTYGFNLYAEREKTQDVVADENNEDEIADNFELSSSDKRNTTTFDESEGETERDRLEQQFLKRRRHLHLELVPPLMSVSILIIVTIFVLRNSIKTLILDTHRNESEQTQPNLKIMMAFSTANLLLDLFNVTCFATAKHLMGYNTTEQSNTEQHYGEVIDDEVYSGLNADDNESGVDPEETEEDKRVNLNMCSAYTHVFADTLRSIAVIIASVVAEVTKIVTPEVADAAAAVIVSAIILLSLVPLFSGLIRTWRELRSIAAEVKLLSESHDTAADESKGQII</sequence>
<dbReference type="SUPFAM" id="SSF161111">
    <property type="entry name" value="Cation efflux protein transmembrane domain-like"/>
    <property type="match status" value="2"/>
</dbReference>
<gene>
    <name evidence="8" type="ORF">SMAR1040_LOCUS404</name>
</gene>
<feature type="transmembrane region" description="Helical" evidence="6">
    <location>
        <begin position="34"/>
        <end position="55"/>
    </location>
</feature>
<keyword evidence="5 6" id="KW-0472">Membrane</keyword>
<evidence type="ECO:0000256" key="6">
    <source>
        <dbReference type="SAM" id="Phobius"/>
    </source>
</evidence>
<feature type="transmembrane region" description="Helical" evidence="6">
    <location>
        <begin position="142"/>
        <end position="160"/>
    </location>
</feature>
<dbReference type="PANTHER" id="PTHR11562">
    <property type="entry name" value="CATION EFFLUX PROTEIN/ ZINC TRANSPORTER"/>
    <property type="match status" value="1"/>
</dbReference>
<dbReference type="InterPro" id="IPR027469">
    <property type="entry name" value="Cation_efflux_TMD_sf"/>
</dbReference>
<keyword evidence="3" id="KW-0406">Ion transport</keyword>